<dbReference type="Proteomes" id="UP000051324">
    <property type="component" value="Unassembled WGS sequence"/>
</dbReference>
<dbReference type="PATRIC" id="fig|1423724.4.peg.595"/>
<dbReference type="GO" id="GO:0016757">
    <property type="term" value="F:glycosyltransferase activity"/>
    <property type="evidence" value="ECO:0007669"/>
    <property type="project" value="InterPro"/>
</dbReference>
<dbReference type="AlphaFoldDB" id="A0A0R1TTD7"/>
<dbReference type="STRING" id="1423724.FC32_GL000561"/>
<dbReference type="Pfam" id="PF00534">
    <property type="entry name" value="Glycos_transf_1"/>
    <property type="match status" value="1"/>
</dbReference>
<comment type="caution">
    <text evidence="2">The sequence shown here is derived from an EMBL/GenBank/DDBJ whole genome shotgun (WGS) entry which is preliminary data.</text>
</comment>
<dbReference type="SUPFAM" id="SSF53756">
    <property type="entry name" value="UDP-Glycosyltransferase/glycogen phosphorylase"/>
    <property type="match status" value="1"/>
</dbReference>
<evidence type="ECO:0000313" key="2">
    <source>
        <dbReference type="EMBL" id="KRL84541.1"/>
    </source>
</evidence>
<sequence>MIYLVGENVFSFNSGTEFSQFERLKAFNEQGFKTKLLLRNYSRMLAKDMEKHGIAKENVINMYDYFQETVALERTEKPLRLLDSMALKDYHIVGIDNNISELRYQGKVIGKVHVMPETIGLVGVIEYFDSLGHTTLKEHWDWRGFRSMVETYHPNGEIATQEYLKQDGTIALEVVHMQIGDKVLPSSWKLPNYKGQTYVFDTQDQLFTFFLNEVNASEPGIFISDRRTLDNSVANVINAKQKLAFIHSAPFVDNKNVQAGIVPSYRDVLTNQKFDQVLFPTKQAADQVKEFLPNGVAPGFAPDSWVTPVKEAKQLTAQKTLVYVGRLAEEKNIGDLLKTFKYLHDQDKTLRLKLQGYFSSQAYRERLQKLVAELKIKDVVTFMNYDLDLSIYAKATLFVNTSDSEGLGMNMLESMAHAVPVISYAVPYTKDDLIKDGENGFNVKNKTPKILANKIADVLSSPTEYQKLSNGALMTAKKHSKKAFIDAWQQVLSF</sequence>
<feature type="domain" description="Glycosyl transferase family 1" evidence="1">
    <location>
        <begin position="316"/>
        <end position="471"/>
    </location>
</feature>
<dbReference type="RefSeq" id="WP_025087887.1">
    <property type="nucleotide sequence ID" value="NZ_AZFT01000050.1"/>
</dbReference>
<dbReference type="Gene3D" id="3.40.50.2000">
    <property type="entry name" value="Glycogen Phosphorylase B"/>
    <property type="match status" value="3"/>
</dbReference>
<dbReference type="PANTHER" id="PTHR12526">
    <property type="entry name" value="GLYCOSYLTRANSFERASE"/>
    <property type="match status" value="1"/>
</dbReference>
<gene>
    <name evidence="2" type="ORF">FC32_GL000561</name>
</gene>
<keyword evidence="2" id="KW-0808">Transferase</keyword>
<proteinExistence type="predicted"/>
<reference evidence="2 3" key="1">
    <citation type="journal article" date="2015" name="Genome Announc.">
        <title>Expanding the biotechnology potential of lactobacilli through comparative genomics of 213 strains and associated genera.</title>
        <authorList>
            <person name="Sun Z."/>
            <person name="Harris H.M."/>
            <person name="McCann A."/>
            <person name="Guo C."/>
            <person name="Argimon S."/>
            <person name="Zhang W."/>
            <person name="Yang X."/>
            <person name="Jeffery I.B."/>
            <person name="Cooney J.C."/>
            <person name="Kagawa T.F."/>
            <person name="Liu W."/>
            <person name="Song Y."/>
            <person name="Salvetti E."/>
            <person name="Wrobel A."/>
            <person name="Rasinkangas P."/>
            <person name="Parkhill J."/>
            <person name="Rea M.C."/>
            <person name="O'Sullivan O."/>
            <person name="Ritari J."/>
            <person name="Douillard F.P."/>
            <person name="Paul Ross R."/>
            <person name="Yang R."/>
            <person name="Briner A.E."/>
            <person name="Felis G.E."/>
            <person name="de Vos W.M."/>
            <person name="Barrangou R."/>
            <person name="Klaenhammer T.R."/>
            <person name="Caufield P.W."/>
            <person name="Cui Y."/>
            <person name="Zhang H."/>
            <person name="O'Toole P.W."/>
        </authorList>
    </citation>
    <scope>NUCLEOTIDE SEQUENCE [LARGE SCALE GENOMIC DNA]</scope>
    <source>
        <strain evidence="2 3">DSM 16634</strain>
    </source>
</reference>
<name>A0A0R1TTD7_9LACO</name>
<dbReference type="InterPro" id="IPR001296">
    <property type="entry name" value="Glyco_trans_1"/>
</dbReference>
<keyword evidence="3" id="KW-1185">Reference proteome</keyword>
<dbReference type="OrthoDB" id="570545at2"/>
<evidence type="ECO:0000259" key="1">
    <source>
        <dbReference type="Pfam" id="PF00534"/>
    </source>
</evidence>
<accession>A0A0R1TTD7</accession>
<protein>
    <submittedName>
        <fullName evidence="2">Glycosyl transferase group 1</fullName>
    </submittedName>
</protein>
<dbReference type="PANTHER" id="PTHR12526:SF630">
    <property type="entry name" value="GLYCOSYLTRANSFERASE"/>
    <property type="match status" value="1"/>
</dbReference>
<dbReference type="EMBL" id="AZFT01000050">
    <property type="protein sequence ID" value="KRL84541.1"/>
    <property type="molecule type" value="Genomic_DNA"/>
</dbReference>
<dbReference type="eggNOG" id="COG0438">
    <property type="taxonomic scope" value="Bacteria"/>
</dbReference>
<evidence type="ECO:0000313" key="3">
    <source>
        <dbReference type="Proteomes" id="UP000051324"/>
    </source>
</evidence>
<organism evidence="2 3">
    <name type="scientific">Ligilactobacillus apodemi DSM 16634 = JCM 16172</name>
    <dbReference type="NCBI Taxonomy" id="1423724"/>
    <lineage>
        <taxon>Bacteria</taxon>
        <taxon>Bacillati</taxon>
        <taxon>Bacillota</taxon>
        <taxon>Bacilli</taxon>
        <taxon>Lactobacillales</taxon>
        <taxon>Lactobacillaceae</taxon>
        <taxon>Ligilactobacillus</taxon>
    </lineage>
</organism>